<feature type="binding site" evidence="12">
    <location>
        <position position="165"/>
    </location>
    <ligand>
        <name>Zn(2+)</name>
        <dbReference type="ChEBI" id="CHEBI:29105"/>
        <note>catalytic</note>
    </ligand>
</feature>
<keyword evidence="4 12" id="KW-0645">Protease</keyword>
<dbReference type="InterPro" id="IPR050083">
    <property type="entry name" value="HtpX_protease"/>
</dbReference>
<evidence type="ECO:0000313" key="15">
    <source>
        <dbReference type="Proteomes" id="UP001049518"/>
    </source>
</evidence>
<evidence type="ECO:0000256" key="1">
    <source>
        <dbReference type="ARBA" id="ARBA00004651"/>
    </source>
</evidence>
<keyword evidence="15" id="KW-1185">Reference proteome</keyword>
<evidence type="ECO:0000256" key="7">
    <source>
        <dbReference type="ARBA" id="ARBA00022801"/>
    </source>
</evidence>
<feature type="transmembrane region" description="Helical" evidence="12">
    <location>
        <begin position="37"/>
        <end position="55"/>
    </location>
</feature>
<accession>A0ABX8QXV0</accession>
<proteinExistence type="inferred from homology"/>
<feature type="transmembrane region" description="Helical" evidence="12">
    <location>
        <begin position="206"/>
        <end position="224"/>
    </location>
</feature>
<feature type="transmembrane region" description="Helical" evidence="12">
    <location>
        <begin position="171"/>
        <end position="194"/>
    </location>
</feature>
<feature type="transmembrane region" description="Helical" evidence="12">
    <location>
        <begin position="61"/>
        <end position="78"/>
    </location>
</feature>
<evidence type="ECO:0000256" key="11">
    <source>
        <dbReference type="ARBA" id="ARBA00023136"/>
    </source>
</evidence>
<name>A0ABX8QXV0_9ACTN</name>
<evidence type="ECO:0000256" key="5">
    <source>
        <dbReference type="ARBA" id="ARBA00022692"/>
    </source>
</evidence>
<keyword evidence="6 12" id="KW-0479">Metal-binding</keyword>
<dbReference type="GO" id="GO:0008237">
    <property type="term" value="F:metallopeptidase activity"/>
    <property type="evidence" value="ECO:0007669"/>
    <property type="project" value="UniProtKB-KW"/>
</dbReference>
<evidence type="ECO:0000256" key="6">
    <source>
        <dbReference type="ARBA" id="ARBA00022723"/>
    </source>
</evidence>
<evidence type="ECO:0000256" key="12">
    <source>
        <dbReference type="HAMAP-Rule" id="MF_00188"/>
    </source>
</evidence>
<keyword evidence="5 12" id="KW-0812">Transmembrane</keyword>
<evidence type="ECO:0000313" key="14">
    <source>
        <dbReference type="EMBL" id="QXJ23610.1"/>
    </source>
</evidence>
<comment type="cofactor">
    <cofactor evidence="12">
        <name>Zn(2+)</name>
        <dbReference type="ChEBI" id="CHEBI:29105"/>
    </cofactor>
    <text evidence="12">Binds 1 zinc ion per subunit.</text>
</comment>
<keyword evidence="3 12" id="KW-1003">Cell membrane</keyword>
<feature type="active site" evidence="12">
    <location>
        <position position="162"/>
    </location>
</feature>
<gene>
    <name evidence="12 14" type="primary">htpX</name>
    <name evidence="14" type="ORF">AGRA3207_004790</name>
</gene>
<keyword evidence="9 12" id="KW-1133">Transmembrane helix</keyword>
<keyword evidence="10 12" id="KW-0482">Metalloprotease</keyword>
<feature type="domain" description="Peptidase M48" evidence="13">
    <location>
        <begin position="99"/>
        <end position="309"/>
    </location>
</feature>
<evidence type="ECO:0000256" key="9">
    <source>
        <dbReference type="ARBA" id="ARBA00022989"/>
    </source>
</evidence>
<dbReference type="HAMAP" id="MF_00188">
    <property type="entry name" value="Pept_M48_protease_HtpX"/>
    <property type="match status" value="1"/>
</dbReference>
<evidence type="ECO:0000256" key="2">
    <source>
        <dbReference type="ARBA" id="ARBA00009779"/>
    </source>
</evidence>
<keyword evidence="8 12" id="KW-0862">Zinc</keyword>
<feature type="binding site" evidence="12">
    <location>
        <position position="233"/>
    </location>
    <ligand>
        <name>Zn(2+)</name>
        <dbReference type="ChEBI" id="CHEBI:29105"/>
        <note>catalytic</note>
    </ligand>
</feature>
<dbReference type="PANTHER" id="PTHR43221:SF1">
    <property type="entry name" value="PROTEASE HTPX"/>
    <property type="match status" value="1"/>
</dbReference>
<dbReference type="EC" id="3.4.24.-" evidence="12"/>
<evidence type="ECO:0000256" key="4">
    <source>
        <dbReference type="ARBA" id="ARBA00022670"/>
    </source>
</evidence>
<evidence type="ECO:0000256" key="10">
    <source>
        <dbReference type="ARBA" id="ARBA00023049"/>
    </source>
</evidence>
<organism evidence="14 15">
    <name type="scientific">Actinomadura graeca</name>
    <dbReference type="NCBI Taxonomy" id="2750812"/>
    <lineage>
        <taxon>Bacteria</taxon>
        <taxon>Bacillati</taxon>
        <taxon>Actinomycetota</taxon>
        <taxon>Actinomycetes</taxon>
        <taxon>Streptosporangiales</taxon>
        <taxon>Thermomonosporaceae</taxon>
        <taxon>Actinomadura</taxon>
    </lineage>
</organism>
<dbReference type="PANTHER" id="PTHR43221">
    <property type="entry name" value="PROTEASE HTPX"/>
    <property type="match status" value="1"/>
</dbReference>
<evidence type="ECO:0000259" key="13">
    <source>
        <dbReference type="Pfam" id="PF01435"/>
    </source>
</evidence>
<protein>
    <recommendedName>
        <fullName evidence="12">Protease HtpX homolog</fullName>
        <ecNumber evidence="12">3.4.24.-</ecNumber>
    </recommendedName>
</protein>
<dbReference type="Pfam" id="PF01435">
    <property type="entry name" value="Peptidase_M48"/>
    <property type="match status" value="1"/>
</dbReference>
<evidence type="ECO:0000256" key="3">
    <source>
        <dbReference type="ARBA" id="ARBA00022475"/>
    </source>
</evidence>
<dbReference type="NCBIfam" id="NF002839">
    <property type="entry name" value="PRK03072.1"/>
    <property type="match status" value="1"/>
</dbReference>
<dbReference type="EMBL" id="CP059572">
    <property type="protein sequence ID" value="QXJ23610.1"/>
    <property type="molecule type" value="Genomic_DNA"/>
</dbReference>
<feature type="binding site" evidence="12">
    <location>
        <position position="161"/>
    </location>
    <ligand>
        <name>Zn(2+)</name>
        <dbReference type="ChEBI" id="CHEBI:29105"/>
        <note>catalytic</note>
    </ligand>
</feature>
<dbReference type="Proteomes" id="UP001049518">
    <property type="component" value="Chromosome"/>
</dbReference>
<keyword evidence="11 12" id="KW-0472">Membrane</keyword>
<comment type="subcellular location">
    <subcellularLocation>
        <location evidence="1 12">Cell membrane</location>
        <topology evidence="1 12">Multi-pass membrane protein</topology>
    </subcellularLocation>
</comment>
<dbReference type="InterPro" id="IPR001915">
    <property type="entry name" value="Peptidase_M48"/>
</dbReference>
<dbReference type="Gene3D" id="3.30.2010.10">
    <property type="entry name" value="Metalloproteases ('zincins'), catalytic domain"/>
    <property type="match status" value="1"/>
</dbReference>
<sequence length="313" mass="33061">MPRSAGAGNVWAGQTVDVHGRKSTGRHTKVQFNGVKTAALIAALSALMLTAGWVFAGRTGLTIAVVVALGTNGVAFLFSDRIALRSMRAHPVGEVEAPVLYRLVRELSTAARQPMPRLYVSETRQPNAFATGRNPRNAAVCCTRGILRMLDERELRAVLGHELSHVHNRDILISSVAAAIATVITYLSHLAIFLPIGRAEDDDGPGVLGALMMLVLGPVAAAVVQMGISRTREYAADAAGARLTGDPLALAAALRKIDAGTRAMPLPQDPELATTSALMIANPFSGAGIGRLFSTHPSTADRIARLERMAGPR</sequence>
<keyword evidence="7 12" id="KW-0378">Hydrolase</keyword>
<comment type="similarity">
    <text evidence="2 12">Belongs to the peptidase M48B family.</text>
</comment>
<evidence type="ECO:0000256" key="8">
    <source>
        <dbReference type="ARBA" id="ARBA00022833"/>
    </source>
</evidence>
<dbReference type="CDD" id="cd07336">
    <property type="entry name" value="M48B_HtpX_like"/>
    <property type="match status" value="1"/>
</dbReference>
<reference evidence="14" key="1">
    <citation type="submission" date="2020-07" db="EMBL/GenBank/DDBJ databases">
        <authorList>
            <person name="Tarantini F.S."/>
            <person name="Hong K.W."/>
            <person name="Chan K.G."/>
        </authorList>
    </citation>
    <scope>NUCLEOTIDE SEQUENCE</scope>
    <source>
        <strain evidence="14">32-07</strain>
    </source>
</reference>
<dbReference type="InterPro" id="IPR022919">
    <property type="entry name" value="Pept_M48_protease_HtpX"/>
</dbReference>